<evidence type="ECO:0000256" key="5">
    <source>
        <dbReference type="SAM" id="Coils"/>
    </source>
</evidence>
<dbReference type="PANTHER" id="PTHR18916">
    <property type="entry name" value="DYNACTIN 1-RELATED MICROTUBULE-BINDING"/>
    <property type="match status" value="1"/>
</dbReference>
<dbReference type="InterPro" id="IPR036859">
    <property type="entry name" value="CAP-Gly_dom_sf"/>
</dbReference>
<dbReference type="PROSITE" id="PS50245">
    <property type="entry name" value="CAP_GLY_2"/>
    <property type="match status" value="1"/>
</dbReference>
<dbReference type="SUPFAM" id="SSF74924">
    <property type="entry name" value="Cap-Gly domain"/>
    <property type="match status" value="1"/>
</dbReference>
<dbReference type="Pfam" id="PF01302">
    <property type="entry name" value="CAP_GLY"/>
    <property type="match status" value="1"/>
</dbReference>
<feature type="domain" description="CAP-Gly" evidence="6">
    <location>
        <begin position="184"/>
        <end position="226"/>
    </location>
</feature>
<evidence type="ECO:0000259" key="6">
    <source>
        <dbReference type="PROSITE" id="PS50245"/>
    </source>
</evidence>
<dbReference type="Pfam" id="PF14560">
    <property type="entry name" value="Ubiquitin_2"/>
    <property type="match status" value="1"/>
</dbReference>
<evidence type="ECO:0000313" key="7">
    <source>
        <dbReference type="Proteomes" id="UP000694888"/>
    </source>
</evidence>
<protein>
    <submittedName>
        <fullName evidence="8">Tubulin-folding cofactor B</fullName>
    </submittedName>
</protein>
<dbReference type="InterPro" id="IPR045172">
    <property type="entry name" value="TBCB_Ubl"/>
</dbReference>
<keyword evidence="5" id="KW-0175">Coiled coil</keyword>
<keyword evidence="2" id="KW-0963">Cytoplasm</keyword>
<proteinExistence type="inferred from homology"/>
<comment type="similarity">
    <text evidence="4">Belongs to the TBCB family.</text>
</comment>
<dbReference type="PROSITE" id="PS00845">
    <property type="entry name" value="CAP_GLY_1"/>
    <property type="match status" value="1"/>
</dbReference>
<evidence type="ECO:0000256" key="3">
    <source>
        <dbReference type="ARBA" id="ARBA00023186"/>
    </source>
</evidence>
<feature type="coiled-coil region" evidence="5">
    <location>
        <begin position="131"/>
        <end position="158"/>
    </location>
</feature>
<dbReference type="Gene3D" id="3.10.20.90">
    <property type="entry name" value="Phosphatidylinositol 3-kinase Catalytic Subunit, Chain A, domain 1"/>
    <property type="match status" value="1"/>
</dbReference>
<dbReference type="InterPro" id="IPR000626">
    <property type="entry name" value="Ubiquitin-like_dom"/>
</dbReference>
<keyword evidence="7" id="KW-1185">Reference proteome</keyword>
<comment type="subcellular location">
    <subcellularLocation>
        <location evidence="1">Cytoplasm</location>
    </subcellularLocation>
</comment>
<dbReference type="SMART" id="SM01052">
    <property type="entry name" value="CAP_GLY"/>
    <property type="match status" value="1"/>
</dbReference>
<evidence type="ECO:0000256" key="1">
    <source>
        <dbReference type="ARBA" id="ARBA00004496"/>
    </source>
</evidence>
<dbReference type="RefSeq" id="XP_005089073.1">
    <property type="nucleotide sequence ID" value="XM_005089016.2"/>
</dbReference>
<evidence type="ECO:0000313" key="8">
    <source>
        <dbReference type="RefSeq" id="XP_005089073.1"/>
    </source>
</evidence>
<evidence type="ECO:0000256" key="4">
    <source>
        <dbReference type="ARBA" id="ARBA00025779"/>
    </source>
</evidence>
<dbReference type="PANTHER" id="PTHR18916:SF85">
    <property type="entry name" value="TUBULIN-FOLDING COFACTOR B"/>
    <property type="match status" value="1"/>
</dbReference>
<accession>A0ABM0JAB1</accession>
<dbReference type="Gene3D" id="2.30.30.190">
    <property type="entry name" value="CAP Gly-rich-like domain"/>
    <property type="match status" value="1"/>
</dbReference>
<keyword evidence="3" id="KW-0143">Chaperone</keyword>
<reference evidence="8" key="1">
    <citation type="submission" date="2025-08" db="UniProtKB">
        <authorList>
            <consortium name="RefSeq"/>
        </authorList>
    </citation>
    <scope>IDENTIFICATION</scope>
</reference>
<dbReference type="InterPro" id="IPR000938">
    <property type="entry name" value="CAP-Gly_domain"/>
</dbReference>
<dbReference type="GeneID" id="101860456"/>
<dbReference type="CDD" id="cd01789">
    <property type="entry name" value="Ubl_TBCB"/>
    <property type="match status" value="1"/>
</dbReference>
<dbReference type="Proteomes" id="UP000694888">
    <property type="component" value="Unplaced"/>
</dbReference>
<name>A0ABM0JAB1_APLCA</name>
<dbReference type="SUPFAM" id="SSF54236">
    <property type="entry name" value="Ubiquitin-like"/>
    <property type="match status" value="1"/>
</dbReference>
<dbReference type="InterPro" id="IPR029071">
    <property type="entry name" value="Ubiquitin-like_domsf"/>
</dbReference>
<sequence>MAAPVSVSSNPVVSVLVTSTANPFGVERRFERGMNISTLKSKLELVTGAFAQTMKLSVLNSENKLICQLDNDDALLGSYPVDDGMTLHAEDSNLKADEYSDTSKVEKFEISEDEYKKRTDSVRAFKERNRLGRFNEELVQKKEEELKLKEQAEDEKAASLKVNDRCEVRVSGQPSRRGVVKYVGKTEFKPGTWVGVHYDEPHGKNDGSVGGKRYFECPPKYGGFVRPSNIEVGDFPEEGFDDDEM</sequence>
<organism evidence="7 8">
    <name type="scientific">Aplysia californica</name>
    <name type="common">California sea hare</name>
    <dbReference type="NCBI Taxonomy" id="6500"/>
    <lineage>
        <taxon>Eukaryota</taxon>
        <taxon>Metazoa</taxon>
        <taxon>Spiralia</taxon>
        <taxon>Lophotrochozoa</taxon>
        <taxon>Mollusca</taxon>
        <taxon>Gastropoda</taxon>
        <taxon>Heterobranchia</taxon>
        <taxon>Euthyneura</taxon>
        <taxon>Tectipleura</taxon>
        <taxon>Aplysiida</taxon>
        <taxon>Aplysioidea</taxon>
        <taxon>Aplysiidae</taxon>
        <taxon>Aplysia</taxon>
    </lineage>
</organism>
<evidence type="ECO:0000256" key="2">
    <source>
        <dbReference type="ARBA" id="ARBA00022490"/>
    </source>
</evidence>
<gene>
    <name evidence="8" type="primary">LOC101860456</name>
</gene>